<name>A0A1E7EVS2_9STRA</name>
<evidence type="ECO:0000313" key="1">
    <source>
        <dbReference type="EMBL" id="OEU09895.1"/>
    </source>
</evidence>
<dbReference type="Proteomes" id="UP000095751">
    <property type="component" value="Unassembled WGS sequence"/>
</dbReference>
<sequence length="406" mass="43067">MMALYTTTTTTTTSSFRSTTTIHSRCSFTLLFAVLLSTLAVNSNNAFVNADTIFSEIMPTKCVNPALNKAGFCVLTHECTTTRGCFESSNVRQPTSTTANTNRFSLDIDGFYVPVDAVDCEQFEDPICPSTTCCPECQVELNELYKCFIMETVGLNYLDYLASTCPLDCIGYESGSESSGNGPVPIVPAPVPVTTIAPVPVPVTTTAPVPVPVTTIAPVSVPVATTTAPVPVLTTIVPIPVPVATTIAPVPVVTAAPFYTIGLVDPDTSNSTTYLGFGELIVDGEDDVVMEEVVEESTITTSEIGLVDPDTSNSTTYLGFGELIVDGEDDVVMEEVVEESNITTSEIGLVDPDTSNSTTYLDFGELIVDGEDDVVVEEVIVEEITTSSNFTTSEKVKIGSVANDIP</sequence>
<reference evidence="1 2" key="1">
    <citation type="submission" date="2016-09" db="EMBL/GenBank/DDBJ databases">
        <title>Extensive genetic diversity and differential bi-allelic expression allows diatom success in the polar Southern Ocean.</title>
        <authorList>
            <consortium name="DOE Joint Genome Institute"/>
            <person name="Mock T."/>
            <person name="Otillar R.P."/>
            <person name="Strauss J."/>
            <person name="Dupont C."/>
            <person name="Frickenhaus S."/>
            <person name="Maumus F."/>
            <person name="Mcmullan M."/>
            <person name="Sanges R."/>
            <person name="Schmutz J."/>
            <person name="Toseland A."/>
            <person name="Valas R."/>
            <person name="Veluchamy A."/>
            <person name="Ward B.J."/>
            <person name="Allen A."/>
            <person name="Barry K."/>
            <person name="Falciatore A."/>
            <person name="Ferrante M."/>
            <person name="Fortunato A.E."/>
            <person name="Gloeckner G."/>
            <person name="Gruber A."/>
            <person name="Hipkin R."/>
            <person name="Janech M."/>
            <person name="Kroth P."/>
            <person name="Leese F."/>
            <person name="Lindquist E."/>
            <person name="Lyon B.R."/>
            <person name="Martin J."/>
            <person name="Mayer C."/>
            <person name="Parker M."/>
            <person name="Quesneville H."/>
            <person name="Raymond J."/>
            <person name="Uhlig C."/>
            <person name="Valentin K.U."/>
            <person name="Worden A.Z."/>
            <person name="Armbrust E.V."/>
            <person name="Bowler C."/>
            <person name="Green B."/>
            <person name="Moulton V."/>
            <person name="Van Oosterhout C."/>
            <person name="Grigoriev I."/>
        </authorList>
    </citation>
    <scope>NUCLEOTIDE SEQUENCE [LARGE SCALE GENOMIC DNA]</scope>
    <source>
        <strain evidence="1 2">CCMP1102</strain>
    </source>
</reference>
<protein>
    <submittedName>
        <fullName evidence="1">Uncharacterized protein</fullName>
    </submittedName>
</protein>
<keyword evidence="2" id="KW-1185">Reference proteome</keyword>
<dbReference type="KEGG" id="fcy:FRACYDRAFT_264095"/>
<dbReference type="AlphaFoldDB" id="A0A1E7EVS2"/>
<proteinExistence type="predicted"/>
<accession>A0A1E7EVS2</accession>
<gene>
    <name evidence="1" type="ORF">FRACYDRAFT_264095</name>
</gene>
<evidence type="ECO:0000313" key="2">
    <source>
        <dbReference type="Proteomes" id="UP000095751"/>
    </source>
</evidence>
<dbReference type="EMBL" id="KV784374">
    <property type="protein sequence ID" value="OEU09895.1"/>
    <property type="molecule type" value="Genomic_DNA"/>
</dbReference>
<dbReference type="OrthoDB" id="687943at2759"/>
<dbReference type="InParanoid" id="A0A1E7EVS2"/>
<organism evidence="1 2">
    <name type="scientific">Fragilariopsis cylindrus CCMP1102</name>
    <dbReference type="NCBI Taxonomy" id="635003"/>
    <lineage>
        <taxon>Eukaryota</taxon>
        <taxon>Sar</taxon>
        <taxon>Stramenopiles</taxon>
        <taxon>Ochrophyta</taxon>
        <taxon>Bacillariophyta</taxon>
        <taxon>Bacillariophyceae</taxon>
        <taxon>Bacillariophycidae</taxon>
        <taxon>Bacillariales</taxon>
        <taxon>Bacillariaceae</taxon>
        <taxon>Fragilariopsis</taxon>
    </lineage>
</organism>